<evidence type="ECO:0000256" key="1">
    <source>
        <dbReference type="ARBA" id="ARBA00010928"/>
    </source>
</evidence>
<reference evidence="5 6" key="1">
    <citation type="submission" date="2018-08" db="EMBL/GenBank/DDBJ databases">
        <title>A genome reference for cultivated species of the human gut microbiota.</title>
        <authorList>
            <person name="Zou Y."/>
            <person name="Xue W."/>
            <person name="Luo G."/>
        </authorList>
    </citation>
    <scope>NUCLEOTIDE SEQUENCE [LARGE SCALE GENOMIC DNA]</scope>
    <source>
        <strain evidence="5 6">AM23-3</strain>
    </source>
</reference>
<evidence type="ECO:0000313" key="5">
    <source>
        <dbReference type="EMBL" id="RHF86093.1"/>
    </source>
</evidence>
<dbReference type="InterPro" id="IPR050984">
    <property type="entry name" value="Gfo/Idh/MocA_domain"/>
</dbReference>
<dbReference type="InterPro" id="IPR000683">
    <property type="entry name" value="Gfo/Idh/MocA-like_OxRdtase_N"/>
</dbReference>
<proteinExistence type="inferred from homology"/>
<dbReference type="Gene3D" id="3.40.50.720">
    <property type="entry name" value="NAD(P)-binding Rossmann-like Domain"/>
    <property type="match status" value="1"/>
</dbReference>
<protein>
    <submittedName>
        <fullName evidence="5">Glycerol-3-phosphate cytidylyltransferase</fullName>
    </submittedName>
</protein>
<accession>A0A3R6DSY9</accession>
<comment type="similarity">
    <text evidence="1">Belongs to the Gfo/Idh/MocA family.</text>
</comment>
<dbReference type="Gene3D" id="3.30.360.10">
    <property type="entry name" value="Dihydrodipicolinate Reductase, domain 2"/>
    <property type="match status" value="1"/>
</dbReference>
<feature type="domain" description="Cytidyltransferase-like" evidence="4">
    <location>
        <begin position="5"/>
        <end position="125"/>
    </location>
</feature>
<dbReference type="GO" id="GO:0000166">
    <property type="term" value="F:nucleotide binding"/>
    <property type="evidence" value="ECO:0007669"/>
    <property type="project" value="InterPro"/>
</dbReference>
<dbReference type="GO" id="GO:0016779">
    <property type="term" value="F:nucleotidyltransferase activity"/>
    <property type="evidence" value="ECO:0007669"/>
    <property type="project" value="UniProtKB-KW"/>
</dbReference>
<dbReference type="Pfam" id="PF01467">
    <property type="entry name" value="CTP_transf_like"/>
    <property type="match status" value="1"/>
</dbReference>
<evidence type="ECO:0000313" key="6">
    <source>
        <dbReference type="Proteomes" id="UP000284579"/>
    </source>
</evidence>
<dbReference type="PANTHER" id="PTHR22604">
    <property type="entry name" value="OXIDOREDUCTASES"/>
    <property type="match status" value="1"/>
</dbReference>
<dbReference type="SUPFAM" id="SSF52374">
    <property type="entry name" value="Nucleotidylyl transferase"/>
    <property type="match status" value="1"/>
</dbReference>
<dbReference type="InterPro" id="IPR014729">
    <property type="entry name" value="Rossmann-like_a/b/a_fold"/>
</dbReference>
<dbReference type="SUPFAM" id="SSF55347">
    <property type="entry name" value="Glyceraldehyde-3-phosphate dehydrogenase-like, C-terminal domain"/>
    <property type="match status" value="1"/>
</dbReference>
<dbReference type="NCBIfam" id="TIGR00125">
    <property type="entry name" value="cyt_tran_rel"/>
    <property type="match status" value="1"/>
</dbReference>
<evidence type="ECO:0000259" key="3">
    <source>
        <dbReference type="Pfam" id="PF01408"/>
    </source>
</evidence>
<dbReference type="EMBL" id="QRHO01000001">
    <property type="protein sequence ID" value="RHF86093.1"/>
    <property type="molecule type" value="Genomic_DNA"/>
</dbReference>
<dbReference type="InterPro" id="IPR004821">
    <property type="entry name" value="Cyt_trans-like"/>
</dbReference>
<dbReference type="SUPFAM" id="SSF51735">
    <property type="entry name" value="NAD(P)-binding Rossmann-fold domains"/>
    <property type="match status" value="1"/>
</dbReference>
<name>A0A3R6DSY9_9FIRM</name>
<dbReference type="AlphaFoldDB" id="A0A3R6DSY9"/>
<evidence type="ECO:0000259" key="4">
    <source>
        <dbReference type="Pfam" id="PF01467"/>
    </source>
</evidence>
<sequence length="449" mass="50569">MIKVITYGTYDLLHYGHIRLLERAKALGDYLIVGVTSDDFDKTRGKINVQQSLMERIENVRSTGLADKIIIEEYEGQKIDDIQHYNVDIFTVGSDWIGHFDYLKKYCNVIYLDRTEGISSSELRAKDSNLKLGLIGNSTLVAKYFRESKFVNGAEVTAVSSSSTSAQIKADNSLLLTNSYTDLLSSIDAVYIASHPTKHYNHVKQALLAGKHVLCESPIALSEAECNELYQLANSKNLILMDAIKTAYSTAYNRLLLLLNSGKIGQVLSVESTCTSLKNIKIDTTKKATHYWNSICAWGPTAMLPIFHILGTHWIDINITSLMLDKIPTFDLFTKINFTYKNAVASLKVGKGVKSEGELVISGTKGYIYVPAPWWKTEYFEVRFENQNDNRRYFYPLEGEGIRYELVAFLRAIKTNQLPNNIPMQISANISKVINIWETDSKVVHLSPS</sequence>
<gene>
    <name evidence="5" type="ORF">DW656_02205</name>
</gene>
<dbReference type="PANTHER" id="PTHR22604:SF105">
    <property type="entry name" value="TRANS-1,2-DIHYDROBENZENE-1,2-DIOL DEHYDROGENASE"/>
    <property type="match status" value="1"/>
</dbReference>
<dbReference type="InterPro" id="IPR036291">
    <property type="entry name" value="NAD(P)-bd_dom_sf"/>
</dbReference>
<organism evidence="5 6">
    <name type="scientific">Coprococcus comes</name>
    <dbReference type="NCBI Taxonomy" id="410072"/>
    <lineage>
        <taxon>Bacteria</taxon>
        <taxon>Bacillati</taxon>
        <taxon>Bacillota</taxon>
        <taxon>Clostridia</taxon>
        <taxon>Lachnospirales</taxon>
        <taxon>Lachnospiraceae</taxon>
        <taxon>Coprococcus</taxon>
    </lineage>
</organism>
<dbReference type="Proteomes" id="UP000284579">
    <property type="component" value="Unassembled WGS sequence"/>
</dbReference>
<keyword evidence="5" id="KW-0808">Transferase</keyword>
<dbReference type="RefSeq" id="WP_118198471.1">
    <property type="nucleotide sequence ID" value="NZ_JBDMGK010000009.1"/>
</dbReference>
<dbReference type="Gene3D" id="3.40.50.620">
    <property type="entry name" value="HUPs"/>
    <property type="match status" value="1"/>
</dbReference>
<dbReference type="GO" id="GO:0016491">
    <property type="term" value="F:oxidoreductase activity"/>
    <property type="evidence" value="ECO:0007669"/>
    <property type="project" value="UniProtKB-KW"/>
</dbReference>
<keyword evidence="2" id="KW-0560">Oxidoreductase</keyword>
<evidence type="ECO:0000256" key="2">
    <source>
        <dbReference type="ARBA" id="ARBA00023002"/>
    </source>
</evidence>
<feature type="domain" description="Gfo/Idh/MocA-like oxidoreductase N-terminal" evidence="3">
    <location>
        <begin position="133"/>
        <end position="241"/>
    </location>
</feature>
<dbReference type="Pfam" id="PF01408">
    <property type="entry name" value="GFO_IDH_MocA"/>
    <property type="match status" value="1"/>
</dbReference>
<comment type="caution">
    <text evidence="5">The sequence shown here is derived from an EMBL/GenBank/DDBJ whole genome shotgun (WGS) entry which is preliminary data.</text>
</comment>
<keyword evidence="5" id="KW-0548">Nucleotidyltransferase</keyword>